<keyword evidence="1" id="KW-0479">Metal-binding</keyword>
<keyword evidence="2 4" id="KW-0863">Zinc-finger</keyword>
<name>A0AAD7E8N3_9AGAR</name>
<evidence type="ECO:0000313" key="6">
    <source>
        <dbReference type="EMBL" id="KAJ7302906.1"/>
    </source>
</evidence>
<gene>
    <name evidence="6" type="ORF">DFH08DRAFT_945482</name>
</gene>
<dbReference type="SUPFAM" id="SSF144232">
    <property type="entry name" value="HIT/MYND zinc finger-like"/>
    <property type="match status" value="1"/>
</dbReference>
<organism evidence="6 7">
    <name type="scientific">Mycena albidolilacea</name>
    <dbReference type="NCBI Taxonomy" id="1033008"/>
    <lineage>
        <taxon>Eukaryota</taxon>
        <taxon>Fungi</taxon>
        <taxon>Dikarya</taxon>
        <taxon>Basidiomycota</taxon>
        <taxon>Agaricomycotina</taxon>
        <taxon>Agaricomycetes</taxon>
        <taxon>Agaricomycetidae</taxon>
        <taxon>Agaricales</taxon>
        <taxon>Marasmiineae</taxon>
        <taxon>Mycenaceae</taxon>
        <taxon>Mycena</taxon>
    </lineage>
</organism>
<dbReference type="Pfam" id="PF01753">
    <property type="entry name" value="zf-MYND"/>
    <property type="match status" value="1"/>
</dbReference>
<evidence type="ECO:0000256" key="1">
    <source>
        <dbReference type="ARBA" id="ARBA00022723"/>
    </source>
</evidence>
<dbReference type="PROSITE" id="PS50865">
    <property type="entry name" value="ZF_MYND_2"/>
    <property type="match status" value="1"/>
</dbReference>
<comment type="caution">
    <text evidence="6">The sequence shown here is derived from an EMBL/GenBank/DDBJ whole genome shotgun (WGS) entry which is preliminary data.</text>
</comment>
<evidence type="ECO:0000256" key="4">
    <source>
        <dbReference type="PROSITE-ProRule" id="PRU00134"/>
    </source>
</evidence>
<evidence type="ECO:0000256" key="3">
    <source>
        <dbReference type="ARBA" id="ARBA00022833"/>
    </source>
</evidence>
<feature type="domain" description="MYND-type" evidence="5">
    <location>
        <begin position="38"/>
        <end position="77"/>
    </location>
</feature>
<reference evidence="6" key="1">
    <citation type="submission" date="2023-03" db="EMBL/GenBank/DDBJ databases">
        <title>Massive genome expansion in bonnet fungi (Mycena s.s.) driven by repeated elements and novel gene families across ecological guilds.</title>
        <authorList>
            <consortium name="Lawrence Berkeley National Laboratory"/>
            <person name="Harder C.B."/>
            <person name="Miyauchi S."/>
            <person name="Viragh M."/>
            <person name="Kuo A."/>
            <person name="Thoen E."/>
            <person name="Andreopoulos B."/>
            <person name="Lu D."/>
            <person name="Skrede I."/>
            <person name="Drula E."/>
            <person name="Henrissat B."/>
            <person name="Morin E."/>
            <person name="Kohler A."/>
            <person name="Barry K."/>
            <person name="LaButti K."/>
            <person name="Morin E."/>
            <person name="Salamov A."/>
            <person name="Lipzen A."/>
            <person name="Mereny Z."/>
            <person name="Hegedus B."/>
            <person name="Baldrian P."/>
            <person name="Stursova M."/>
            <person name="Weitz H."/>
            <person name="Taylor A."/>
            <person name="Grigoriev I.V."/>
            <person name="Nagy L.G."/>
            <person name="Martin F."/>
            <person name="Kauserud H."/>
        </authorList>
    </citation>
    <scope>NUCLEOTIDE SEQUENCE</scope>
    <source>
        <strain evidence="6">CBHHK002</strain>
    </source>
</reference>
<evidence type="ECO:0000313" key="7">
    <source>
        <dbReference type="Proteomes" id="UP001218218"/>
    </source>
</evidence>
<dbReference type="InterPro" id="IPR002893">
    <property type="entry name" value="Znf_MYND"/>
</dbReference>
<dbReference type="EMBL" id="JARIHO010000110">
    <property type="protein sequence ID" value="KAJ7302906.1"/>
    <property type="molecule type" value="Genomic_DNA"/>
</dbReference>
<sequence length="234" mass="27063">MFNEWSTFAELLSFRLEIMQRFDAQNGVSQRGCDNPKCCKIGAKTEFKRCSGCKAFRYCSRECQTADWHEGAHRSACPLHRDQYRFVDERFTSRDRAFLRFLLHHDYLQARRKILFDQVPILRDNPDCPAWTMFDYRHGGVEIGTHLIDLEGENAPEWLDRVARTVESGGRMQLHVMLLRDGELTKFWVMPLRSNSSFVRDSVVRLGASVVDGTDGLVGAFESLEIPEDVVEIH</sequence>
<dbReference type="GO" id="GO:0008270">
    <property type="term" value="F:zinc ion binding"/>
    <property type="evidence" value="ECO:0007669"/>
    <property type="project" value="UniProtKB-KW"/>
</dbReference>
<evidence type="ECO:0000256" key="2">
    <source>
        <dbReference type="ARBA" id="ARBA00022771"/>
    </source>
</evidence>
<keyword evidence="3" id="KW-0862">Zinc</keyword>
<protein>
    <recommendedName>
        <fullName evidence="5">MYND-type domain-containing protein</fullName>
    </recommendedName>
</protein>
<evidence type="ECO:0000259" key="5">
    <source>
        <dbReference type="PROSITE" id="PS50865"/>
    </source>
</evidence>
<dbReference type="Gene3D" id="6.10.140.2220">
    <property type="match status" value="1"/>
</dbReference>
<dbReference type="Proteomes" id="UP001218218">
    <property type="component" value="Unassembled WGS sequence"/>
</dbReference>
<dbReference type="AlphaFoldDB" id="A0AAD7E8N3"/>
<keyword evidence="7" id="KW-1185">Reference proteome</keyword>
<accession>A0AAD7E8N3</accession>
<proteinExistence type="predicted"/>